<keyword evidence="2" id="KW-0472">Membrane</keyword>
<dbReference type="PANTHER" id="PTHR31642">
    <property type="entry name" value="TRICHOTHECENE 3-O-ACETYLTRANSFERASE"/>
    <property type="match status" value="1"/>
</dbReference>
<keyword evidence="2" id="KW-0812">Transmembrane</keyword>
<dbReference type="AlphaFoldDB" id="A0A438KM63"/>
<dbReference type="EMBL" id="QGNW01000004">
    <property type="protein sequence ID" value="RVX22277.1"/>
    <property type="molecule type" value="Genomic_DNA"/>
</dbReference>
<name>A0A438KM63_VITVI</name>
<accession>A0A438KM63</accession>
<organism evidence="3 4">
    <name type="scientific">Vitis vinifera</name>
    <name type="common">Grape</name>
    <dbReference type="NCBI Taxonomy" id="29760"/>
    <lineage>
        <taxon>Eukaryota</taxon>
        <taxon>Viridiplantae</taxon>
        <taxon>Streptophyta</taxon>
        <taxon>Embryophyta</taxon>
        <taxon>Tracheophyta</taxon>
        <taxon>Spermatophyta</taxon>
        <taxon>Magnoliopsida</taxon>
        <taxon>eudicotyledons</taxon>
        <taxon>Gunneridae</taxon>
        <taxon>Pentapetalae</taxon>
        <taxon>rosids</taxon>
        <taxon>Vitales</taxon>
        <taxon>Vitaceae</taxon>
        <taxon>Viteae</taxon>
        <taxon>Vitis</taxon>
    </lineage>
</organism>
<comment type="similarity">
    <text evidence="1">Belongs to the plant acyltransferase family.</text>
</comment>
<evidence type="ECO:0000256" key="1">
    <source>
        <dbReference type="ARBA" id="ARBA00009861"/>
    </source>
</evidence>
<dbReference type="InterPro" id="IPR023213">
    <property type="entry name" value="CAT-like_dom_sf"/>
</dbReference>
<evidence type="ECO:0000313" key="4">
    <source>
        <dbReference type="Proteomes" id="UP000288805"/>
    </source>
</evidence>
<keyword evidence="2" id="KW-1133">Transmembrane helix</keyword>
<dbReference type="Gene3D" id="3.30.559.10">
    <property type="entry name" value="Chloramphenicol acetyltransferase-like domain"/>
    <property type="match status" value="1"/>
</dbReference>
<feature type="transmembrane region" description="Helical" evidence="2">
    <location>
        <begin position="143"/>
        <end position="164"/>
    </location>
</feature>
<evidence type="ECO:0000313" key="3">
    <source>
        <dbReference type="EMBL" id="RVX22277.1"/>
    </source>
</evidence>
<dbReference type="Pfam" id="PF02458">
    <property type="entry name" value="Transferase"/>
    <property type="match status" value="1"/>
</dbReference>
<evidence type="ECO:0008006" key="5">
    <source>
        <dbReference type="Google" id="ProtNLM"/>
    </source>
</evidence>
<comment type="caution">
    <text evidence="3">The sequence shown here is derived from an EMBL/GenBank/DDBJ whole genome shotgun (WGS) entry which is preliminary data.</text>
</comment>
<evidence type="ECO:0000256" key="2">
    <source>
        <dbReference type="SAM" id="Phobius"/>
    </source>
</evidence>
<dbReference type="Proteomes" id="UP000288805">
    <property type="component" value="Unassembled WGS sequence"/>
</dbReference>
<reference evidence="3 4" key="1">
    <citation type="journal article" date="2018" name="PLoS Genet.">
        <title>Population sequencing reveals clonal diversity and ancestral inbreeding in the grapevine cultivar Chardonnay.</title>
        <authorList>
            <person name="Roach M.J."/>
            <person name="Johnson D.L."/>
            <person name="Bohlmann J."/>
            <person name="van Vuuren H.J."/>
            <person name="Jones S.J."/>
            <person name="Pretorius I.S."/>
            <person name="Schmidt S.A."/>
            <person name="Borneman A.R."/>
        </authorList>
    </citation>
    <scope>NUCLEOTIDE SEQUENCE [LARGE SCALE GENOMIC DNA]</scope>
    <source>
        <strain evidence="4">cv. Chardonnay</strain>
        <tissue evidence="3">Leaf</tissue>
    </source>
</reference>
<proteinExistence type="inferred from homology"/>
<dbReference type="PANTHER" id="PTHR31642:SF231">
    <property type="entry name" value="BAHD FAMILY ACYLTRANSFERASE, CLADE V"/>
    <property type="match status" value="1"/>
</dbReference>
<gene>
    <name evidence="3" type="ORF">CK203_001564</name>
</gene>
<feature type="transmembrane region" description="Helical" evidence="2">
    <location>
        <begin position="105"/>
        <end position="123"/>
    </location>
</feature>
<protein>
    <recommendedName>
        <fullName evidence="5">Omega-hydroxypalmitate O-feruloyl transferase</fullName>
    </recommendedName>
</protein>
<dbReference type="InterPro" id="IPR050317">
    <property type="entry name" value="Plant_Fungal_Acyltransferase"/>
</dbReference>
<sequence>MKSNPKNRVESNILDIQETHFLWSKRDGPALKSQRVLCFDHKQKDVVKEEPVKLVSPKNPIPFETVFLSNIDLAVTFPVETLFFFEVPPSKCSSTEDISERVKRAVAEVLLVLYYFLAGRLYFNHESKRLELLCNNAGVLFVRATSGLMCWNFYVWTYIINLIMS</sequence>